<keyword evidence="2" id="KW-0808">Transferase</keyword>
<organism evidence="2 3">
    <name type="scientific">Glycomyces rhizosphaerae</name>
    <dbReference type="NCBI Taxonomy" id="2054422"/>
    <lineage>
        <taxon>Bacteria</taxon>
        <taxon>Bacillati</taxon>
        <taxon>Actinomycetota</taxon>
        <taxon>Actinomycetes</taxon>
        <taxon>Glycomycetales</taxon>
        <taxon>Glycomycetaceae</taxon>
        <taxon>Glycomyces</taxon>
    </lineage>
</organism>
<comment type="caution">
    <text evidence="2">The sequence shown here is derived from an EMBL/GenBank/DDBJ whole genome shotgun (WGS) entry which is preliminary data.</text>
</comment>
<dbReference type="Gene3D" id="3.40.50.2000">
    <property type="entry name" value="Glycogen Phosphorylase B"/>
    <property type="match status" value="2"/>
</dbReference>
<keyword evidence="1" id="KW-0812">Transmembrane</keyword>
<gene>
    <name evidence="2" type="ORF">ACFO8M_01020</name>
</gene>
<evidence type="ECO:0000256" key="1">
    <source>
        <dbReference type="SAM" id="Phobius"/>
    </source>
</evidence>
<dbReference type="RefSeq" id="WP_387969294.1">
    <property type="nucleotide sequence ID" value="NZ_JBHRWO010000004.1"/>
</dbReference>
<dbReference type="EC" id="2.4.-.-" evidence="2"/>
<evidence type="ECO:0000313" key="3">
    <source>
        <dbReference type="Proteomes" id="UP001595712"/>
    </source>
</evidence>
<feature type="transmembrane region" description="Helical" evidence="1">
    <location>
        <begin position="39"/>
        <end position="57"/>
    </location>
</feature>
<proteinExistence type="predicted"/>
<keyword evidence="3" id="KW-1185">Reference proteome</keyword>
<reference evidence="3" key="1">
    <citation type="journal article" date="2019" name="Int. J. Syst. Evol. Microbiol.">
        <title>The Global Catalogue of Microorganisms (GCM) 10K type strain sequencing project: providing services to taxonomists for standard genome sequencing and annotation.</title>
        <authorList>
            <consortium name="The Broad Institute Genomics Platform"/>
            <consortium name="The Broad Institute Genome Sequencing Center for Infectious Disease"/>
            <person name="Wu L."/>
            <person name="Ma J."/>
        </authorList>
    </citation>
    <scope>NUCLEOTIDE SEQUENCE [LARGE SCALE GENOMIC DNA]</scope>
    <source>
        <strain evidence="3">CGMCC 4.7396</strain>
    </source>
</reference>
<keyword evidence="2" id="KW-0328">Glycosyltransferase</keyword>
<dbReference type="SUPFAM" id="SSF53756">
    <property type="entry name" value="UDP-Glycosyltransferase/glycogen phosphorylase"/>
    <property type="match status" value="1"/>
</dbReference>
<protein>
    <submittedName>
        <fullName evidence="2">Glycosyltransferase</fullName>
        <ecNumber evidence="2">2.4.-.-</ecNumber>
    </submittedName>
</protein>
<dbReference type="GO" id="GO:0016757">
    <property type="term" value="F:glycosyltransferase activity"/>
    <property type="evidence" value="ECO:0007669"/>
    <property type="project" value="UniProtKB-KW"/>
</dbReference>
<dbReference type="Proteomes" id="UP001595712">
    <property type="component" value="Unassembled WGS sequence"/>
</dbReference>
<keyword evidence="1" id="KW-0472">Membrane</keyword>
<keyword evidence="1" id="KW-1133">Transmembrane helix</keyword>
<dbReference type="EMBL" id="JBHRWO010000004">
    <property type="protein sequence ID" value="MFC3491068.1"/>
    <property type="molecule type" value="Genomic_DNA"/>
</dbReference>
<name>A0ABV7PU82_9ACTN</name>
<accession>A0ABV7PU82</accession>
<evidence type="ECO:0000313" key="2">
    <source>
        <dbReference type="EMBL" id="MFC3491068.1"/>
    </source>
</evidence>
<sequence>MHLRQIMKAIVRQPVWAAAAVAPLIPALGAFAPDPWLPAGIAMTVLCLLAAAVYVRLHRTLGRVRTAATAPDPAKSCRVLKLTEQKRRMIERWEARLNHGWSTTAGARLAGIAADSEKGHRETQIQALAALCGHRADRARRKRRPRTLRVDIVIASTLNLRGGTTSANEAEILAYLSAGLTVALVHHPVKERAMARPVDPKILALVDDERVFEVRAGDTVHCDLAIVRFPVAFEHLMEDRPRIEAARTVLLVNQTPFEEYGPTGGYGTAWSIRDVHRNVTEWLGAHTWYAIGPAVRDVLRAHHAEEMAGIDLAEDFWYETIDIAAWTPAERRVRAEGDPIRIGRHSRDHVTKFPNMAKRLRAAYPSAPDIEVHMLGGHDALHRILGTIPPGWTSHPFGTMSAVDFLGGVDVYAYFIDENLLEAFGRAPLEAMAAGVPCILSPDFAELFGDGAVYCEPDEVEAHTRLLAADPVYYAERAAAGRRVVHERFSPQALLHRVNGLGVNIAAPIRTDDLLTLEGAR</sequence>